<dbReference type="EMBL" id="CM029053">
    <property type="protein sequence ID" value="KAG2547388.1"/>
    <property type="molecule type" value="Genomic_DNA"/>
</dbReference>
<dbReference type="PANTHER" id="PTHR31391:SF121">
    <property type="entry name" value="B3 DOMAIN-CONTAINING PROTEIN OS08G0325100-RELATED"/>
    <property type="match status" value="1"/>
</dbReference>
<dbReference type="PROSITE" id="PS50863">
    <property type="entry name" value="B3"/>
    <property type="match status" value="2"/>
</dbReference>
<dbReference type="SMART" id="SM01019">
    <property type="entry name" value="B3"/>
    <property type="match status" value="2"/>
</dbReference>
<name>A0A8T0NEU4_PANVG</name>
<evidence type="ECO:0000313" key="9">
    <source>
        <dbReference type="Proteomes" id="UP000823388"/>
    </source>
</evidence>
<feature type="domain" description="TF-B3" evidence="7">
    <location>
        <begin position="226"/>
        <end position="320"/>
    </location>
</feature>
<keyword evidence="9" id="KW-1185">Reference proteome</keyword>
<evidence type="ECO:0000259" key="7">
    <source>
        <dbReference type="PROSITE" id="PS50863"/>
    </source>
</evidence>
<keyword evidence="4" id="KW-0804">Transcription</keyword>
<dbReference type="Proteomes" id="UP000823388">
    <property type="component" value="Chromosome 9K"/>
</dbReference>
<gene>
    <name evidence="8" type="ORF">PVAP13_9KG082000</name>
</gene>
<evidence type="ECO:0000256" key="6">
    <source>
        <dbReference type="SAM" id="MobiDB-lite"/>
    </source>
</evidence>
<feature type="region of interest" description="Disordered" evidence="6">
    <location>
        <begin position="148"/>
        <end position="179"/>
    </location>
</feature>
<comment type="subcellular location">
    <subcellularLocation>
        <location evidence="1">Nucleus</location>
    </subcellularLocation>
</comment>
<feature type="domain" description="TF-B3" evidence="7">
    <location>
        <begin position="31"/>
        <end position="109"/>
    </location>
</feature>
<evidence type="ECO:0000256" key="1">
    <source>
        <dbReference type="ARBA" id="ARBA00004123"/>
    </source>
</evidence>
<dbReference type="PANTHER" id="PTHR31391">
    <property type="entry name" value="B3 DOMAIN-CONTAINING PROTEIN OS11G0197600-RELATED"/>
    <property type="match status" value="1"/>
</dbReference>
<dbReference type="InterPro" id="IPR044837">
    <property type="entry name" value="REM16-like"/>
</dbReference>
<dbReference type="SUPFAM" id="SSF101936">
    <property type="entry name" value="DNA-binding pseudobarrel domain"/>
    <property type="match status" value="2"/>
</dbReference>
<dbReference type="InterPro" id="IPR015300">
    <property type="entry name" value="DNA-bd_pseudobarrel_sf"/>
</dbReference>
<dbReference type="AlphaFoldDB" id="A0A8T0NEU4"/>
<evidence type="ECO:0000256" key="2">
    <source>
        <dbReference type="ARBA" id="ARBA00023015"/>
    </source>
</evidence>
<evidence type="ECO:0000313" key="8">
    <source>
        <dbReference type="EMBL" id="KAG2547388.1"/>
    </source>
</evidence>
<accession>A0A8T0NEU4</accession>
<evidence type="ECO:0000256" key="4">
    <source>
        <dbReference type="ARBA" id="ARBA00023163"/>
    </source>
</evidence>
<keyword evidence="3" id="KW-0238">DNA-binding</keyword>
<protein>
    <recommendedName>
        <fullName evidence="7">TF-B3 domain-containing protein</fullName>
    </recommendedName>
</protein>
<keyword evidence="2" id="KW-0805">Transcription regulation</keyword>
<proteinExistence type="predicted"/>
<comment type="caution">
    <text evidence="8">The sequence shown here is derived from an EMBL/GenBank/DDBJ whole genome shotgun (WGS) entry which is preliminary data.</text>
</comment>
<dbReference type="Pfam" id="PF02362">
    <property type="entry name" value="B3"/>
    <property type="match status" value="2"/>
</dbReference>
<dbReference type="GO" id="GO:0003677">
    <property type="term" value="F:DNA binding"/>
    <property type="evidence" value="ECO:0007669"/>
    <property type="project" value="UniProtKB-KW"/>
</dbReference>
<dbReference type="InterPro" id="IPR003340">
    <property type="entry name" value="B3_DNA-bd"/>
</dbReference>
<organism evidence="8 9">
    <name type="scientific">Panicum virgatum</name>
    <name type="common">Blackwell switchgrass</name>
    <dbReference type="NCBI Taxonomy" id="38727"/>
    <lineage>
        <taxon>Eukaryota</taxon>
        <taxon>Viridiplantae</taxon>
        <taxon>Streptophyta</taxon>
        <taxon>Embryophyta</taxon>
        <taxon>Tracheophyta</taxon>
        <taxon>Spermatophyta</taxon>
        <taxon>Magnoliopsida</taxon>
        <taxon>Liliopsida</taxon>
        <taxon>Poales</taxon>
        <taxon>Poaceae</taxon>
        <taxon>PACMAD clade</taxon>
        <taxon>Panicoideae</taxon>
        <taxon>Panicodae</taxon>
        <taxon>Paniceae</taxon>
        <taxon>Panicinae</taxon>
        <taxon>Panicum</taxon>
        <taxon>Panicum sect. Hiantes</taxon>
    </lineage>
</organism>
<keyword evidence="5" id="KW-0539">Nucleus</keyword>
<evidence type="ECO:0000256" key="3">
    <source>
        <dbReference type="ARBA" id="ARBA00023125"/>
    </source>
</evidence>
<dbReference type="GO" id="GO:0005634">
    <property type="term" value="C:nucleus"/>
    <property type="evidence" value="ECO:0007669"/>
    <property type="project" value="UniProtKB-SubCell"/>
</dbReference>
<feature type="compositionally biased region" description="Polar residues" evidence="6">
    <location>
        <begin position="148"/>
        <end position="167"/>
    </location>
</feature>
<sequence length="320" mass="36957">MSKKRESCKERDIFFDWNHEIDQDKHFFKIMTIPQKFVQRLMRKITGTIKLESRVGSSFDVQVINNQGKVSLGFGWEAFVSAHDLNMGDFLVFKYDQRSHFKVLIFDSSGCEKLSSVVIDATHKSQRKEPVGMPSPYHDILMKSSPSANKAWEQQDSSNQGHNVIDTSSSSSLPIPSGDATFPKEDQKVQFVPEYILPCGTYLTSTQKQKVKEKVRAIHSEIPIHVCVMTKSNIYGRSRCMNFARQYADAYLRFEKKELMLQCSGKIWDVRCSKVGKHTRLWKGWKQFASDKNLQLGDICLLELLRNKEYTMNVHIIRSR</sequence>
<reference evidence="8 9" key="1">
    <citation type="submission" date="2020-05" db="EMBL/GenBank/DDBJ databases">
        <title>WGS assembly of Panicum virgatum.</title>
        <authorList>
            <person name="Lovell J.T."/>
            <person name="Jenkins J."/>
            <person name="Shu S."/>
            <person name="Juenger T.E."/>
            <person name="Schmutz J."/>
        </authorList>
    </citation>
    <scope>NUCLEOTIDE SEQUENCE [LARGE SCALE GENOMIC DNA]</scope>
    <source>
        <strain evidence="9">cv. AP13</strain>
    </source>
</reference>
<dbReference type="CDD" id="cd10017">
    <property type="entry name" value="B3_DNA"/>
    <property type="match status" value="2"/>
</dbReference>
<dbReference type="Gene3D" id="2.40.330.10">
    <property type="entry name" value="DNA-binding pseudobarrel domain"/>
    <property type="match status" value="2"/>
</dbReference>
<evidence type="ECO:0000256" key="5">
    <source>
        <dbReference type="ARBA" id="ARBA00023242"/>
    </source>
</evidence>